<feature type="transmembrane region" description="Helical" evidence="7">
    <location>
        <begin position="348"/>
        <end position="366"/>
    </location>
</feature>
<feature type="transmembrane region" description="Helical" evidence="7">
    <location>
        <begin position="111"/>
        <end position="131"/>
    </location>
</feature>
<feature type="transmembrane region" description="Helical" evidence="7">
    <location>
        <begin position="280"/>
        <end position="304"/>
    </location>
</feature>
<evidence type="ECO:0000256" key="6">
    <source>
        <dbReference type="ARBA" id="ARBA00023136"/>
    </source>
</evidence>
<comment type="subcellular location">
    <subcellularLocation>
        <location evidence="1">Cell membrane</location>
        <topology evidence="1">Multi-pass membrane protein</topology>
    </subcellularLocation>
</comment>
<keyword evidence="5 7" id="KW-1133">Transmembrane helix</keyword>
<organism evidence="9 10">
    <name type="scientific">Streptomyces violaceusniger</name>
    <dbReference type="NCBI Taxonomy" id="68280"/>
    <lineage>
        <taxon>Bacteria</taxon>
        <taxon>Bacillati</taxon>
        <taxon>Actinomycetota</taxon>
        <taxon>Actinomycetes</taxon>
        <taxon>Kitasatosporales</taxon>
        <taxon>Streptomycetaceae</taxon>
        <taxon>Streptomyces</taxon>
        <taxon>Streptomyces violaceusniger group</taxon>
    </lineage>
</organism>
<dbReference type="InterPro" id="IPR020846">
    <property type="entry name" value="MFS_dom"/>
</dbReference>
<dbReference type="PANTHER" id="PTHR23517:SF13">
    <property type="entry name" value="MAJOR FACILITATOR SUPERFAMILY MFS_1"/>
    <property type="match status" value="1"/>
</dbReference>
<evidence type="ECO:0000259" key="8">
    <source>
        <dbReference type="PROSITE" id="PS50850"/>
    </source>
</evidence>
<keyword evidence="10" id="KW-1185">Reference proteome</keyword>
<feature type="transmembrane region" description="Helical" evidence="7">
    <location>
        <begin position="143"/>
        <end position="161"/>
    </location>
</feature>
<dbReference type="InterPro" id="IPR036259">
    <property type="entry name" value="MFS_trans_sf"/>
</dbReference>
<dbReference type="Gene3D" id="1.20.1250.20">
    <property type="entry name" value="MFS general substrate transporter like domains"/>
    <property type="match status" value="1"/>
</dbReference>
<dbReference type="PROSITE" id="PS50850">
    <property type="entry name" value="MFS"/>
    <property type="match status" value="1"/>
</dbReference>
<protein>
    <submittedName>
        <fullName evidence="9">MFS transporter</fullName>
    </submittedName>
</protein>
<keyword evidence="6 7" id="KW-0472">Membrane</keyword>
<feature type="domain" description="Major facilitator superfamily (MFS) profile" evidence="8">
    <location>
        <begin position="1"/>
        <end position="368"/>
    </location>
</feature>
<keyword evidence="3" id="KW-1003">Cell membrane</keyword>
<dbReference type="PROSITE" id="PS00216">
    <property type="entry name" value="SUGAR_TRANSPORT_1"/>
    <property type="match status" value="1"/>
</dbReference>
<dbReference type="Pfam" id="PF07690">
    <property type="entry name" value="MFS_1"/>
    <property type="match status" value="1"/>
</dbReference>
<sequence>MLSNAATPLYVLWRRELGFSAGMLTVIFACYIVGLVAALAVAGVASDRIGRKPVVLPALGLAIVASVLFATASSVLVLVVARLLAGVAVGSVISAGMAAVTDVAGSQRRRLAALLASAAIVVGAGVGPLLAGILSESVPGPTVTVFLIEVALLVLAVLVVWRMPLPGPTGSRTGAWIRIPSVPRPQRGELLLGIAVFLPGLASTSYVLSLGPSLLADVLGTTSRIVSGATTFVTFAAATAVQFSVQRLRIRAILLMSAISVVAAMAVLVAAVYASSAMLLVVAAILAGTGHGLGQLGGVTLITSSISDDRLAEANAALNIGVYLPAGLLSVALGYLSDAVGLSTATTVFGATIVIAALLGATFAVAHRRTAN</sequence>
<evidence type="ECO:0000256" key="5">
    <source>
        <dbReference type="ARBA" id="ARBA00022989"/>
    </source>
</evidence>
<name>A0A4D4LRD7_STRVO</name>
<reference evidence="9 10" key="1">
    <citation type="journal article" date="2020" name="Int. J. Syst. Evol. Microbiol.">
        <title>Reclassification of Streptomyces castelarensis and Streptomyces sporoclivatus as later heterotypic synonyms of Streptomyces antimycoticus.</title>
        <authorList>
            <person name="Komaki H."/>
            <person name="Tamura T."/>
        </authorList>
    </citation>
    <scope>NUCLEOTIDE SEQUENCE [LARGE SCALE GENOMIC DNA]</scope>
    <source>
        <strain evidence="9 10">NBRC 13459</strain>
    </source>
</reference>
<comment type="caution">
    <text evidence="9">The sequence shown here is derived from an EMBL/GenBank/DDBJ whole genome shotgun (WGS) entry which is preliminary data.</text>
</comment>
<feature type="transmembrane region" description="Helical" evidence="7">
    <location>
        <begin position="54"/>
        <end position="77"/>
    </location>
</feature>
<dbReference type="InterPro" id="IPR050171">
    <property type="entry name" value="MFS_Transporters"/>
</dbReference>
<dbReference type="EMBL" id="BJHW01000002">
    <property type="protein sequence ID" value="GDY60409.1"/>
    <property type="molecule type" value="Genomic_DNA"/>
</dbReference>
<evidence type="ECO:0000313" key="9">
    <source>
        <dbReference type="EMBL" id="GDY60409.1"/>
    </source>
</evidence>
<dbReference type="OrthoDB" id="3177957at2"/>
<dbReference type="Proteomes" id="UP000301309">
    <property type="component" value="Unassembled WGS sequence"/>
</dbReference>
<feature type="transmembrane region" description="Helical" evidence="7">
    <location>
        <begin position="20"/>
        <end position="42"/>
    </location>
</feature>
<dbReference type="CDD" id="cd06174">
    <property type="entry name" value="MFS"/>
    <property type="match status" value="1"/>
</dbReference>
<keyword evidence="4 7" id="KW-0812">Transmembrane</keyword>
<dbReference type="AlphaFoldDB" id="A0A4D4LRD7"/>
<keyword evidence="2" id="KW-0813">Transport</keyword>
<dbReference type="GO" id="GO:0022857">
    <property type="term" value="F:transmembrane transporter activity"/>
    <property type="evidence" value="ECO:0007669"/>
    <property type="project" value="InterPro"/>
</dbReference>
<evidence type="ECO:0000313" key="10">
    <source>
        <dbReference type="Proteomes" id="UP000301309"/>
    </source>
</evidence>
<feature type="transmembrane region" description="Helical" evidence="7">
    <location>
        <begin position="316"/>
        <end position="336"/>
    </location>
</feature>
<evidence type="ECO:0000256" key="1">
    <source>
        <dbReference type="ARBA" id="ARBA00004651"/>
    </source>
</evidence>
<feature type="transmembrane region" description="Helical" evidence="7">
    <location>
        <begin position="83"/>
        <end position="104"/>
    </location>
</feature>
<accession>A0A4D4LRD7</accession>
<dbReference type="PANTHER" id="PTHR23517">
    <property type="entry name" value="RESISTANCE PROTEIN MDTM, PUTATIVE-RELATED-RELATED"/>
    <property type="match status" value="1"/>
</dbReference>
<dbReference type="SUPFAM" id="SSF103473">
    <property type="entry name" value="MFS general substrate transporter"/>
    <property type="match status" value="1"/>
</dbReference>
<dbReference type="InterPro" id="IPR005829">
    <property type="entry name" value="Sugar_transporter_CS"/>
</dbReference>
<evidence type="ECO:0000256" key="3">
    <source>
        <dbReference type="ARBA" id="ARBA00022475"/>
    </source>
</evidence>
<evidence type="ECO:0000256" key="7">
    <source>
        <dbReference type="SAM" id="Phobius"/>
    </source>
</evidence>
<feature type="transmembrane region" description="Helical" evidence="7">
    <location>
        <begin position="253"/>
        <end position="274"/>
    </location>
</feature>
<dbReference type="InterPro" id="IPR011701">
    <property type="entry name" value="MFS"/>
</dbReference>
<evidence type="ECO:0000256" key="2">
    <source>
        <dbReference type="ARBA" id="ARBA00022448"/>
    </source>
</evidence>
<gene>
    <name evidence="9" type="ORF">SVIO_110320</name>
</gene>
<feature type="transmembrane region" description="Helical" evidence="7">
    <location>
        <begin position="221"/>
        <end position="241"/>
    </location>
</feature>
<feature type="transmembrane region" description="Helical" evidence="7">
    <location>
        <begin position="190"/>
        <end position="209"/>
    </location>
</feature>
<evidence type="ECO:0000256" key="4">
    <source>
        <dbReference type="ARBA" id="ARBA00022692"/>
    </source>
</evidence>
<dbReference type="GO" id="GO:0005886">
    <property type="term" value="C:plasma membrane"/>
    <property type="evidence" value="ECO:0007669"/>
    <property type="project" value="UniProtKB-SubCell"/>
</dbReference>
<proteinExistence type="predicted"/>